<evidence type="ECO:0000313" key="2">
    <source>
        <dbReference type="Proteomes" id="UP000001662"/>
    </source>
</evidence>
<sequence>MENVRVKVEIPGIEKVEELIKKHYEILEEMQENLNQIHYTRLDLELKINQPPENN</sequence>
<name>D9R5C9_LACSW</name>
<reference evidence="1" key="1">
    <citation type="submission" date="2010-07" db="EMBL/GenBank/DDBJ databases">
        <title>Complete sequence of Clostridium saccharolyticum WM1.</title>
        <authorList>
            <consortium name="US DOE Joint Genome Institute"/>
            <person name="Lucas S."/>
            <person name="Copeland A."/>
            <person name="Lapidus A."/>
            <person name="Cheng J.-F."/>
            <person name="Bruce D."/>
            <person name="Goodwin L."/>
            <person name="Pitluck S."/>
            <person name="Chertkov O."/>
            <person name="Detter J.C."/>
            <person name="Han C."/>
            <person name="Tapia R."/>
            <person name="Land M."/>
            <person name="Hauser L."/>
            <person name="Chang Y.-J."/>
            <person name="Jeffries C."/>
            <person name="Kyrpides N."/>
            <person name="Ivanova N."/>
            <person name="Mikhailova N."/>
            <person name="Mouttaki H."/>
            <person name="Lin L."/>
            <person name="Zhou J."/>
            <person name="Hemme C.L."/>
            <person name="Woyke T."/>
        </authorList>
    </citation>
    <scope>NUCLEOTIDE SEQUENCE [LARGE SCALE GENOMIC DNA]</scope>
    <source>
        <strain evidence="1">WM1</strain>
    </source>
</reference>
<dbReference type="EMBL" id="CP002109">
    <property type="protein sequence ID" value="ADL03335.1"/>
    <property type="molecule type" value="Genomic_DNA"/>
</dbReference>
<proteinExistence type="predicted"/>
<evidence type="ECO:0000313" key="1">
    <source>
        <dbReference type="EMBL" id="ADL03335.1"/>
    </source>
</evidence>
<accession>D9R5C9</accession>
<dbReference type="AlphaFoldDB" id="D9R5C9"/>
<dbReference type="STRING" id="610130.Closa_0709"/>
<dbReference type="KEGG" id="csh:Closa_0709"/>
<dbReference type="HOGENOM" id="CLU_3024206_0_0_9"/>
<organism evidence="1 2">
    <name type="scientific">Lacrimispora saccharolytica (strain ATCC 35040 / DSM 2544 / NRCC 2533 / WM1)</name>
    <name type="common">Clostridium saccharolyticum</name>
    <dbReference type="NCBI Taxonomy" id="610130"/>
    <lineage>
        <taxon>Bacteria</taxon>
        <taxon>Bacillati</taxon>
        <taxon>Bacillota</taxon>
        <taxon>Clostridia</taxon>
        <taxon>Lachnospirales</taxon>
        <taxon>Lachnospiraceae</taxon>
        <taxon>Lacrimispora</taxon>
    </lineage>
</organism>
<protein>
    <submittedName>
        <fullName evidence="1">Uncharacterized protein</fullName>
    </submittedName>
</protein>
<dbReference type="Proteomes" id="UP000001662">
    <property type="component" value="Chromosome"/>
</dbReference>
<gene>
    <name evidence="1" type="ordered locus">Closa_0709</name>
</gene>
<dbReference type="RefSeq" id="WP_013271430.1">
    <property type="nucleotide sequence ID" value="NC_014376.1"/>
</dbReference>
<dbReference type="PaxDb" id="610130-Closa_0709"/>
<keyword evidence="2" id="KW-1185">Reference proteome</keyword>